<feature type="binding site" evidence="5">
    <location>
        <position position="157"/>
    </location>
    <ligand>
        <name>Mn(2+)</name>
        <dbReference type="ChEBI" id="CHEBI:29035"/>
        <label>2</label>
    </ligand>
</feature>
<evidence type="ECO:0000256" key="7">
    <source>
        <dbReference type="PROSITE-ProRule" id="PRU00742"/>
    </source>
</evidence>
<feature type="binding site" evidence="5">
    <location>
        <position position="126"/>
    </location>
    <ligand>
        <name>Mn(2+)</name>
        <dbReference type="ChEBI" id="CHEBI:29035"/>
        <label>1</label>
    </ligand>
</feature>
<keyword evidence="9" id="KW-1185">Reference proteome</keyword>
<evidence type="ECO:0000313" key="8">
    <source>
        <dbReference type="EMBL" id="MCM5681067.1"/>
    </source>
</evidence>
<dbReference type="GO" id="GO:0050415">
    <property type="term" value="F:formimidoylglutamase activity"/>
    <property type="evidence" value="ECO:0007669"/>
    <property type="project" value="UniProtKB-EC"/>
</dbReference>
<comment type="catalytic activity">
    <reaction evidence="5">
        <text>N-formimidoyl-L-glutamate + H2O = formamide + L-glutamate</text>
        <dbReference type="Rhea" id="RHEA:22492"/>
        <dbReference type="ChEBI" id="CHEBI:15377"/>
        <dbReference type="ChEBI" id="CHEBI:16397"/>
        <dbReference type="ChEBI" id="CHEBI:29985"/>
        <dbReference type="ChEBI" id="CHEBI:58928"/>
        <dbReference type="EC" id="3.5.3.8"/>
    </reaction>
</comment>
<protein>
    <recommendedName>
        <fullName evidence="5 6">Formimidoylglutamase</fullName>
        <ecNumber evidence="5 6">3.5.3.8</ecNumber>
    </recommendedName>
    <alternativeName>
        <fullName evidence="5">Formiminoglutamase</fullName>
    </alternativeName>
    <alternativeName>
        <fullName evidence="5">Formiminoglutamate hydrolase</fullName>
    </alternativeName>
</protein>
<keyword evidence="1 5" id="KW-0479">Metal-binding</keyword>
<evidence type="ECO:0000256" key="2">
    <source>
        <dbReference type="ARBA" id="ARBA00022801"/>
    </source>
</evidence>
<evidence type="ECO:0000256" key="4">
    <source>
        <dbReference type="ARBA" id="ARBA00023211"/>
    </source>
</evidence>
<keyword evidence="3 5" id="KW-0369">Histidine metabolism</keyword>
<evidence type="ECO:0000256" key="3">
    <source>
        <dbReference type="ARBA" id="ARBA00022808"/>
    </source>
</evidence>
<evidence type="ECO:0000256" key="6">
    <source>
        <dbReference type="NCBIfam" id="TIGR01227"/>
    </source>
</evidence>
<proteinExistence type="inferred from homology"/>
<dbReference type="PROSITE" id="PS51409">
    <property type="entry name" value="ARGINASE_2"/>
    <property type="match status" value="1"/>
</dbReference>
<dbReference type="EC" id="3.5.3.8" evidence="5 6"/>
<sequence length="322" mass="34718">MSNEPGSQWRQPWQGRVDTLDGEAGHRWHQVVQPWHAHAAPGVALLGLASDEGVRRNHGRVGAAQGPQALRRMLANLPVHRPLALYDAGDVPCLDQQLEAAQREYAARAARMLDAGQLVLGLGGGHEIAWASYQALAASRWAPGEGQRLAIVNFDAHFDIRRDAQSTSGTGFRQALDHARAQGCDVAYHCLGISVTSNTRALFEQAGECGISWRHDDALTSAALPRHCDELREWLGGFDHVYLTICLDVLPASVAPGVSAPAARGVPVDVIEPMVACVAGCGRLRLADIAELCPPLDIDQRTARTAARLAWRIVDAWQEAAA</sequence>
<comment type="pathway">
    <text evidence="5">Amino-acid degradation; L-histidine degradation into L-glutamate; L-glutamate from N-formimidoyl-L-glutamate (hydrolase route): step 1/1.</text>
</comment>
<dbReference type="NCBIfam" id="TIGR01227">
    <property type="entry name" value="hutG"/>
    <property type="match status" value="1"/>
</dbReference>
<feature type="binding site" evidence="5">
    <location>
        <position position="248"/>
    </location>
    <ligand>
        <name>Mn(2+)</name>
        <dbReference type="ChEBI" id="CHEBI:29035"/>
        <label>2</label>
    </ligand>
</feature>
<evidence type="ECO:0000313" key="9">
    <source>
        <dbReference type="Proteomes" id="UP001165541"/>
    </source>
</evidence>
<dbReference type="EMBL" id="JAMKFE010000009">
    <property type="protein sequence ID" value="MCM5681067.1"/>
    <property type="molecule type" value="Genomic_DNA"/>
</dbReference>
<evidence type="ECO:0000256" key="5">
    <source>
        <dbReference type="HAMAP-Rule" id="MF_00737"/>
    </source>
</evidence>
<dbReference type="CDD" id="cd09988">
    <property type="entry name" value="Formimidoylglutamase"/>
    <property type="match status" value="1"/>
</dbReference>
<feature type="binding site" evidence="5">
    <location>
        <position position="159"/>
    </location>
    <ligand>
        <name>Mn(2+)</name>
        <dbReference type="ChEBI" id="CHEBI:29035"/>
        <label>1</label>
    </ligand>
</feature>
<dbReference type="Pfam" id="PF00491">
    <property type="entry name" value="Arginase"/>
    <property type="match status" value="1"/>
</dbReference>
<keyword evidence="2 5" id="KW-0378">Hydrolase</keyword>
<dbReference type="Gene3D" id="3.40.800.10">
    <property type="entry name" value="Ureohydrolase domain"/>
    <property type="match status" value="1"/>
</dbReference>
<feature type="binding site" evidence="5">
    <location>
        <position position="246"/>
    </location>
    <ligand>
        <name>Mn(2+)</name>
        <dbReference type="ChEBI" id="CHEBI:29035"/>
        <label>2</label>
    </ligand>
</feature>
<comment type="cofactor">
    <cofactor evidence="5">
        <name>Mn(2+)</name>
        <dbReference type="ChEBI" id="CHEBI:29035"/>
    </cofactor>
    <text evidence="5">Binds 2 manganese ions per subunit.</text>
</comment>
<dbReference type="SUPFAM" id="SSF52768">
    <property type="entry name" value="Arginase/deacetylase"/>
    <property type="match status" value="1"/>
</dbReference>
<dbReference type="HAMAP" id="MF_00737">
    <property type="entry name" value="Formimidoylglutam"/>
    <property type="match status" value="1"/>
</dbReference>
<gene>
    <name evidence="5 8" type="primary">hutG</name>
    <name evidence="8" type="ORF">M8A51_16195</name>
</gene>
<feature type="binding site" evidence="5">
    <location>
        <position position="155"/>
    </location>
    <ligand>
        <name>Mn(2+)</name>
        <dbReference type="ChEBI" id="CHEBI:29035"/>
        <label>2</label>
    </ligand>
</feature>
<dbReference type="InterPro" id="IPR005923">
    <property type="entry name" value="HutG"/>
</dbReference>
<organism evidence="8 9">
    <name type="scientific">Caldimonas mangrovi</name>
    <dbReference type="NCBI Taxonomy" id="2944811"/>
    <lineage>
        <taxon>Bacteria</taxon>
        <taxon>Pseudomonadati</taxon>
        <taxon>Pseudomonadota</taxon>
        <taxon>Betaproteobacteria</taxon>
        <taxon>Burkholderiales</taxon>
        <taxon>Sphaerotilaceae</taxon>
        <taxon>Caldimonas</taxon>
    </lineage>
</organism>
<dbReference type="PANTHER" id="PTHR11358">
    <property type="entry name" value="ARGINASE/AGMATINASE"/>
    <property type="match status" value="1"/>
</dbReference>
<dbReference type="Proteomes" id="UP001165541">
    <property type="component" value="Unassembled WGS sequence"/>
</dbReference>
<comment type="caution">
    <text evidence="8">The sequence shown here is derived from an EMBL/GenBank/DDBJ whole genome shotgun (WGS) entry which is preliminary data.</text>
</comment>
<dbReference type="InterPro" id="IPR023696">
    <property type="entry name" value="Ureohydrolase_dom_sf"/>
</dbReference>
<dbReference type="PANTHER" id="PTHR11358:SF35">
    <property type="entry name" value="FORMIMIDOYLGLUTAMASE"/>
    <property type="match status" value="1"/>
</dbReference>
<feature type="binding site" evidence="5">
    <location>
        <position position="155"/>
    </location>
    <ligand>
        <name>Mn(2+)</name>
        <dbReference type="ChEBI" id="CHEBI:29035"/>
        <label>1</label>
    </ligand>
</feature>
<comment type="function">
    <text evidence="5">Catalyzes the conversion of N-formimidoyl-L-glutamate to L-glutamate and formamide.</text>
</comment>
<comment type="similarity">
    <text evidence="5 7">Belongs to the arginase family.</text>
</comment>
<dbReference type="InterPro" id="IPR006035">
    <property type="entry name" value="Ureohydrolase"/>
</dbReference>
<evidence type="ECO:0000256" key="1">
    <source>
        <dbReference type="ARBA" id="ARBA00022723"/>
    </source>
</evidence>
<name>A0ABT0YQP6_9BURK</name>
<dbReference type="RefSeq" id="WP_251779526.1">
    <property type="nucleotide sequence ID" value="NZ_JAMKFE010000009.1"/>
</dbReference>
<reference evidence="8" key="1">
    <citation type="submission" date="2022-05" db="EMBL/GenBank/DDBJ databases">
        <title>Schlegelella sp. nov., isolated from mangrove soil.</title>
        <authorList>
            <person name="Liu Y."/>
            <person name="Ge X."/>
            <person name="Liu W."/>
        </authorList>
    </citation>
    <scope>NUCLEOTIDE SEQUENCE</scope>
    <source>
        <strain evidence="8">S2-27</strain>
    </source>
</reference>
<keyword evidence="4 5" id="KW-0464">Manganese</keyword>
<feature type="binding site" evidence="5">
    <location>
        <position position="246"/>
    </location>
    <ligand>
        <name>Mn(2+)</name>
        <dbReference type="ChEBI" id="CHEBI:29035"/>
        <label>1</label>
    </ligand>
</feature>
<accession>A0ABT0YQP6</accession>